<proteinExistence type="predicted"/>
<sequence length="411" mass="47194">MLDFISKLQDCAGELSIKDFDLNGNPEVYTLNASFDLNTNPVPSGNFASDAVEWPEPWHAHAADHELCHACPPRVKAPWRRFVILEGLSALDRTGGLNRPSGMWYRARKGFEQTQRAQIPLLFDSSVDWLIGEHLQGTFGIADHTLTSGYAFQVSWFEVAEMSDHNPPRANTHSGLRNGVLYGTEKWASPRTLLQEAFTVYGIPEDSRQSALQEYPSLHEMAENQKYWTILVMASLPHSVKFPEQRAYDDEVDKLQITMVRLITIGLLRSWHGFQSLKSHIDYLFTNGAEIFNPLLHNDLLLDDEVCSQSLKFSWIINTLYEVDSMIEQNILAWDNYQDRFIRPSLDKGQVWTEADKDKLCGKIERCNEMRNKLRYMQNGFKDQRSRALALREGHFLLAIIILHLSLEHNK</sequence>
<protein>
    <submittedName>
        <fullName evidence="1">Uncharacterized protein</fullName>
    </submittedName>
</protein>
<name>A0A8H3N217_ASPTE</name>
<accession>A0A8H3N217</accession>
<gene>
    <name evidence="1" type="ORF">ATEIFO6365_0010040400</name>
</gene>
<dbReference type="Proteomes" id="UP000452235">
    <property type="component" value="Unassembled WGS sequence"/>
</dbReference>
<evidence type="ECO:0000313" key="1">
    <source>
        <dbReference type="EMBL" id="GFF19624.1"/>
    </source>
</evidence>
<keyword evidence="2" id="KW-1185">Reference proteome</keyword>
<organism evidence="1 2">
    <name type="scientific">Aspergillus terreus</name>
    <dbReference type="NCBI Taxonomy" id="33178"/>
    <lineage>
        <taxon>Eukaryota</taxon>
        <taxon>Fungi</taxon>
        <taxon>Dikarya</taxon>
        <taxon>Ascomycota</taxon>
        <taxon>Pezizomycotina</taxon>
        <taxon>Eurotiomycetes</taxon>
        <taxon>Eurotiomycetidae</taxon>
        <taxon>Eurotiales</taxon>
        <taxon>Aspergillaceae</taxon>
        <taxon>Aspergillus</taxon>
        <taxon>Aspergillus subgen. Circumdati</taxon>
    </lineage>
</organism>
<dbReference type="AlphaFoldDB" id="A0A8H3N217"/>
<reference evidence="1 2" key="1">
    <citation type="submission" date="2020-01" db="EMBL/GenBank/DDBJ databases">
        <title>Aspergillus terreus IFO 6365 whole genome shotgun sequence.</title>
        <authorList>
            <person name="Kanamasa S."/>
            <person name="Takahashi H."/>
        </authorList>
    </citation>
    <scope>NUCLEOTIDE SEQUENCE [LARGE SCALE GENOMIC DNA]</scope>
    <source>
        <strain evidence="1 2">IFO 6365</strain>
    </source>
</reference>
<dbReference type="EMBL" id="BLJY01000010">
    <property type="protein sequence ID" value="GFF19624.1"/>
    <property type="molecule type" value="Genomic_DNA"/>
</dbReference>
<evidence type="ECO:0000313" key="2">
    <source>
        <dbReference type="Proteomes" id="UP000452235"/>
    </source>
</evidence>
<comment type="caution">
    <text evidence="1">The sequence shown here is derived from an EMBL/GenBank/DDBJ whole genome shotgun (WGS) entry which is preliminary data.</text>
</comment>